<dbReference type="AlphaFoldDB" id="A0A2I8VPD5"/>
<dbReference type="PANTHER" id="PTHR43833:SF9">
    <property type="entry name" value="POTASSIUM CHANNEL PROTEIN YUGO-RELATED"/>
    <property type="match status" value="1"/>
</dbReference>
<evidence type="ECO:0000259" key="4">
    <source>
        <dbReference type="PROSITE" id="PS51201"/>
    </source>
</evidence>
<dbReference type="Proteomes" id="UP000236584">
    <property type="component" value="Chromosome"/>
</dbReference>
<keyword evidence="3" id="KW-0472">Membrane</keyword>
<dbReference type="GO" id="GO:0005886">
    <property type="term" value="C:plasma membrane"/>
    <property type="evidence" value="ECO:0007669"/>
    <property type="project" value="UniProtKB-SubCell"/>
</dbReference>
<keyword evidence="3" id="KW-0812">Transmembrane</keyword>
<dbReference type="GeneID" id="35593647"/>
<gene>
    <name evidence="5" type="ORF">C2R22_16105</name>
</gene>
<sequence length="412" mass="43302">MVSRQWIGGRASVALTFAVAIASVVTGIANIGAPPRPIGPIAALVPEFVPIIAGFTGALTGFLLLASAFGLRRGLRAAWYATMVLFPVTAAQGALQSNERAVPLVALSVVAFLVLGFNRKRFHRDLDLSATELAALAAIIGAQTYGTVGAYALREQFNGLDNLVDAFYFALVTGSTVGYGDITPSTPIARLFGMSVLLVTVSSFAVALGVLLTPAIEARLSKALGRMTETQLDLLENHVLVLGYGDLTEPILEELASKAPYVVITRDTERARILSDRDVDVFTADPSDAESLQRARVDTARAVVVATNNDAEDALAILTARQLNPEVRIVAAASNRENVDKLKRAGADTVISPTTLGGHLMAESALGGDSERVEQKVMEEKPSKEHPVDEEGDGAEASGGADPDGGSEPGDR</sequence>
<proteinExistence type="predicted"/>
<feature type="transmembrane region" description="Helical" evidence="3">
    <location>
        <begin position="130"/>
        <end position="153"/>
    </location>
</feature>
<feature type="transmembrane region" description="Helical" evidence="3">
    <location>
        <begin position="78"/>
        <end position="95"/>
    </location>
</feature>
<dbReference type="Gene3D" id="3.40.50.720">
    <property type="entry name" value="NAD(P)-binding Rossmann-like Domain"/>
    <property type="match status" value="1"/>
</dbReference>
<feature type="region of interest" description="Disordered" evidence="2">
    <location>
        <begin position="365"/>
        <end position="412"/>
    </location>
</feature>
<dbReference type="KEGG" id="srub:C2R22_16105"/>
<dbReference type="GO" id="GO:0034220">
    <property type="term" value="P:monoatomic ion transmembrane transport"/>
    <property type="evidence" value="ECO:0007669"/>
    <property type="project" value="UniProtKB-KW"/>
</dbReference>
<dbReference type="InterPro" id="IPR003148">
    <property type="entry name" value="RCK_N"/>
</dbReference>
<dbReference type="Gene3D" id="1.10.287.70">
    <property type="match status" value="1"/>
</dbReference>
<name>A0A2I8VPD5_9EURY</name>
<keyword evidence="3" id="KW-1133">Transmembrane helix</keyword>
<keyword evidence="5" id="KW-0406">Ion transport</keyword>
<evidence type="ECO:0000256" key="1">
    <source>
        <dbReference type="ARBA" id="ARBA00004651"/>
    </source>
</evidence>
<feature type="compositionally biased region" description="Basic and acidic residues" evidence="2">
    <location>
        <begin position="369"/>
        <end position="389"/>
    </location>
</feature>
<dbReference type="Pfam" id="PF02254">
    <property type="entry name" value="TrkA_N"/>
    <property type="match status" value="1"/>
</dbReference>
<dbReference type="InterPro" id="IPR013099">
    <property type="entry name" value="K_chnl_dom"/>
</dbReference>
<dbReference type="GO" id="GO:0006813">
    <property type="term" value="P:potassium ion transport"/>
    <property type="evidence" value="ECO:0007669"/>
    <property type="project" value="InterPro"/>
</dbReference>
<comment type="subcellular location">
    <subcellularLocation>
        <location evidence="1">Cell membrane</location>
        <topology evidence="1">Multi-pass membrane protein</topology>
    </subcellularLocation>
</comment>
<feature type="transmembrane region" description="Helical" evidence="3">
    <location>
        <begin position="12"/>
        <end position="31"/>
    </location>
</feature>
<feature type="transmembrane region" description="Helical" evidence="3">
    <location>
        <begin position="51"/>
        <end position="71"/>
    </location>
</feature>
<evidence type="ECO:0000313" key="6">
    <source>
        <dbReference type="Proteomes" id="UP000236584"/>
    </source>
</evidence>
<keyword evidence="5" id="KW-0407">Ion channel</keyword>
<reference evidence="5 6" key="1">
    <citation type="submission" date="2018-01" db="EMBL/GenBank/DDBJ databases">
        <title>Complete genome sequence of Salinigranum rubrum GX10T, an extremely halophilic archaeon isolated from a marine solar saltern.</title>
        <authorList>
            <person name="Han S."/>
        </authorList>
    </citation>
    <scope>NUCLEOTIDE SEQUENCE [LARGE SCALE GENOMIC DNA]</scope>
    <source>
        <strain evidence="5 6">GX10</strain>
    </source>
</reference>
<dbReference type="EMBL" id="CP026309">
    <property type="protein sequence ID" value="AUV82979.1"/>
    <property type="molecule type" value="Genomic_DNA"/>
</dbReference>
<dbReference type="Pfam" id="PF07885">
    <property type="entry name" value="Ion_trans_2"/>
    <property type="match status" value="1"/>
</dbReference>
<evidence type="ECO:0000313" key="5">
    <source>
        <dbReference type="EMBL" id="AUV82979.1"/>
    </source>
</evidence>
<feature type="transmembrane region" description="Helical" evidence="3">
    <location>
        <begin position="101"/>
        <end position="118"/>
    </location>
</feature>
<feature type="compositionally biased region" description="Low complexity" evidence="2">
    <location>
        <begin position="395"/>
        <end position="406"/>
    </location>
</feature>
<keyword evidence="6" id="KW-1185">Reference proteome</keyword>
<dbReference type="PANTHER" id="PTHR43833">
    <property type="entry name" value="POTASSIUM CHANNEL PROTEIN 2-RELATED-RELATED"/>
    <property type="match status" value="1"/>
</dbReference>
<evidence type="ECO:0000256" key="2">
    <source>
        <dbReference type="SAM" id="MobiDB-lite"/>
    </source>
</evidence>
<feature type="domain" description="RCK N-terminal" evidence="4">
    <location>
        <begin position="236"/>
        <end position="352"/>
    </location>
</feature>
<feature type="transmembrane region" description="Helical" evidence="3">
    <location>
        <begin position="191"/>
        <end position="212"/>
    </location>
</feature>
<accession>A0A2I8VPD5</accession>
<dbReference type="OrthoDB" id="56871at2157"/>
<evidence type="ECO:0000256" key="3">
    <source>
        <dbReference type="SAM" id="Phobius"/>
    </source>
</evidence>
<organism evidence="5 6">
    <name type="scientific">Salinigranum rubrum</name>
    <dbReference type="NCBI Taxonomy" id="755307"/>
    <lineage>
        <taxon>Archaea</taxon>
        <taxon>Methanobacteriati</taxon>
        <taxon>Methanobacteriota</taxon>
        <taxon>Stenosarchaea group</taxon>
        <taxon>Halobacteria</taxon>
        <taxon>Halobacteriales</taxon>
        <taxon>Haloferacaceae</taxon>
        <taxon>Salinigranum</taxon>
    </lineage>
</organism>
<dbReference type="RefSeq" id="WP_103426668.1">
    <property type="nucleotide sequence ID" value="NZ_CP026309.1"/>
</dbReference>
<dbReference type="InterPro" id="IPR036291">
    <property type="entry name" value="NAD(P)-bd_dom_sf"/>
</dbReference>
<dbReference type="InterPro" id="IPR050721">
    <property type="entry name" value="Trk_Ktr_HKT_K-transport"/>
</dbReference>
<dbReference type="PROSITE" id="PS51201">
    <property type="entry name" value="RCK_N"/>
    <property type="match status" value="1"/>
</dbReference>
<protein>
    <submittedName>
        <fullName evidence="5">Potassium channel protein</fullName>
    </submittedName>
</protein>
<keyword evidence="5" id="KW-0813">Transport</keyword>
<dbReference type="SUPFAM" id="SSF81324">
    <property type="entry name" value="Voltage-gated potassium channels"/>
    <property type="match status" value="1"/>
</dbReference>
<dbReference type="SUPFAM" id="SSF51735">
    <property type="entry name" value="NAD(P)-binding Rossmann-fold domains"/>
    <property type="match status" value="1"/>
</dbReference>